<organism evidence="1 2">
    <name type="scientific">Violaceomyces palustris</name>
    <dbReference type="NCBI Taxonomy" id="1673888"/>
    <lineage>
        <taxon>Eukaryota</taxon>
        <taxon>Fungi</taxon>
        <taxon>Dikarya</taxon>
        <taxon>Basidiomycota</taxon>
        <taxon>Ustilaginomycotina</taxon>
        <taxon>Ustilaginomycetes</taxon>
        <taxon>Violaceomycetales</taxon>
        <taxon>Violaceomycetaceae</taxon>
        <taxon>Violaceomyces</taxon>
    </lineage>
</organism>
<protein>
    <submittedName>
        <fullName evidence="1">Uncharacterized protein</fullName>
    </submittedName>
</protein>
<name>A0ACD0NP24_9BASI</name>
<reference evidence="1 2" key="1">
    <citation type="journal article" date="2018" name="Mol. Biol. Evol.">
        <title>Broad Genomic Sampling Reveals a Smut Pathogenic Ancestry of the Fungal Clade Ustilaginomycotina.</title>
        <authorList>
            <person name="Kijpornyongpan T."/>
            <person name="Mondo S.J."/>
            <person name="Barry K."/>
            <person name="Sandor L."/>
            <person name="Lee J."/>
            <person name="Lipzen A."/>
            <person name="Pangilinan J."/>
            <person name="LaButti K."/>
            <person name="Hainaut M."/>
            <person name="Henrissat B."/>
            <person name="Grigoriev I.V."/>
            <person name="Spatafora J.W."/>
            <person name="Aime M.C."/>
        </authorList>
    </citation>
    <scope>NUCLEOTIDE SEQUENCE [LARGE SCALE GENOMIC DNA]</scope>
    <source>
        <strain evidence="1 2">SA 807</strain>
    </source>
</reference>
<evidence type="ECO:0000313" key="2">
    <source>
        <dbReference type="Proteomes" id="UP000245626"/>
    </source>
</evidence>
<dbReference type="EMBL" id="KZ820394">
    <property type="protein sequence ID" value="PWN47576.1"/>
    <property type="molecule type" value="Genomic_DNA"/>
</dbReference>
<dbReference type="Proteomes" id="UP000245626">
    <property type="component" value="Unassembled WGS sequence"/>
</dbReference>
<sequence length="325" mass="36504">MDYQLSQMKSVTKRRRPSHGNSSSDEQQMEEDEEGEDRTDLLETEPLPFRETGSLNIEDDLIDLRGDGGRRNKITVETRIDETNVGMRMLRLMGWSEGTGLGARRDGRLDPVPISEKRGSDLTGIGKMSLDSKVIDDSTSHRKELESERMLKETEEDRRAREEMVAKRTAIKEETLAAIQNFRCELCEKQYKLHSEFDNHMNSYDHHHKKRMKEMLSSQKLSHSNQAAAQKRREKERKREEKELKRLVNGAGGSNLGSAGIGPPVTTKTVEGTGGGGWKKTFSSSSSSTSSKVTSGGWKTVEVERGKMENPSLTSVKEENKSVGA</sequence>
<evidence type="ECO:0000313" key="1">
    <source>
        <dbReference type="EMBL" id="PWN47576.1"/>
    </source>
</evidence>
<keyword evidence="2" id="KW-1185">Reference proteome</keyword>
<accession>A0ACD0NP24</accession>
<proteinExistence type="predicted"/>
<gene>
    <name evidence="1" type="ORF">IE53DRAFT_412946</name>
</gene>